<protein>
    <recommendedName>
        <fullName evidence="2">Hsr-9 Tudor domain-containing protein</fullName>
    </recommendedName>
</protein>
<feature type="region of interest" description="Disordered" evidence="1">
    <location>
        <begin position="355"/>
        <end position="376"/>
    </location>
</feature>
<feature type="domain" description="Hsr-9 Tudor" evidence="2">
    <location>
        <begin position="384"/>
        <end position="490"/>
    </location>
</feature>
<dbReference type="Gene3D" id="2.30.30.140">
    <property type="match status" value="1"/>
</dbReference>
<organism evidence="3 4">
    <name type="scientific">Acyrthosiphon pisum</name>
    <name type="common">Pea aphid</name>
    <dbReference type="NCBI Taxonomy" id="7029"/>
    <lineage>
        <taxon>Eukaryota</taxon>
        <taxon>Metazoa</taxon>
        <taxon>Ecdysozoa</taxon>
        <taxon>Arthropoda</taxon>
        <taxon>Hexapoda</taxon>
        <taxon>Insecta</taxon>
        <taxon>Pterygota</taxon>
        <taxon>Neoptera</taxon>
        <taxon>Paraneoptera</taxon>
        <taxon>Hemiptera</taxon>
        <taxon>Sternorrhyncha</taxon>
        <taxon>Aphidomorpha</taxon>
        <taxon>Aphidoidea</taxon>
        <taxon>Aphididae</taxon>
        <taxon>Macrosiphini</taxon>
        <taxon>Acyrthosiphon</taxon>
    </lineage>
</organism>
<reference evidence="3" key="2">
    <citation type="submission" date="2022-06" db="UniProtKB">
        <authorList>
            <consortium name="EnsemblMetazoa"/>
        </authorList>
    </citation>
    <scope>IDENTIFICATION</scope>
</reference>
<feature type="region of interest" description="Disordered" evidence="1">
    <location>
        <begin position="284"/>
        <end position="332"/>
    </location>
</feature>
<dbReference type="InterPro" id="IPR036420">
    <property type="entry name" value="BRCT_dom_sf"/>
</dbReference>
<dbReference type="CDD" id="cd17724">
    <property type="entry name" value="BRCT_p53bp1_rpt2"/>
    <property type="match status" value="1"/>
</dbReference>
<name>A0A8R2AAI4_ACYPI</name>
<evidence type="ECO:0000259" key="2">
    <source>
        <dbReference type="Pfam" id="PF24680"/>
    </source>
</evidence>
<dbReference type="Proteomes" id="UP000007819">
    <property type="component" value="Chromosome A1"/>
</dbReference>
<dbReference type="GeneID" id="100168759"/>
<dbReference type="Pfam" id="PF24680">
    <property type="entry name" value="SH3_Hsr9"/>
    <property type="match status" value="1"/>
</dbReference>
<evidence type="ECO:0000313" key="4">
    <source>
        <dbReference type="Proteomes" id="UP000007819"/>
    </source>
</evidence>
<dbReference type="InterPro" id="IPR047250">
    <property type="entry name" value="BRCT_p53bp1-like_rpt2"/>
</dbReference>
<dbReference type="SUPFAM" id="SSF52113">
    <property type="entry name" value="BRCT domain"/>
    <property type="match status" value="2"/>
</dbReference>
<feature type="compositionally biased region" description="Basic and acidic residues" evidence="1">
    <location>
        <begin position="528"/>
        <end position="546"/>
    </location>
</feature>
<dbReference type="KEGG" id="api:100168759"/>
<reference evidence="4" key="1">
    <citation type="submission" date="2010-06" db="EMBL/GenBank/DDBJ databases">
        <authorList>
            <person name="Jiang H."/>
            <person name="Abraham K."/>
            <person name="Ali S."/>
            <person name="Alsbrooks S.L."/>
            <person name="Anim B.N."/>
            <person name="Anosike U.S."/>
            <person name="Attaway T."/>
            <person name="Bandaranaike D.P."/>
            <person name="Battles P.K."/>
            <person name="Bell S.N."/>
            <person name="Bell A.V."/>
            <person name="Beltran B."/>
            <person name="Bickham C."/>
            <person name="Bustamante Y."/>
            <person name="Caleb T."/>
            <person name="Canada A."/>
            <person name="Cardenas V."/>
            <person name="Carter K."/>
            <person name="Chacko J."/>
            <person name="Chandrabose M.N."/>
            <person name="Chavez D."/>
            <person name="Chavez A."/>
            <person name="Chen L."/>
            <person name="Chu H.-S."/>
            <person name="Claassen K.J."/>
            <person name="Cockrell R."/>
            <person name="Collins M."/>
            <person name="Cooper J.A."/>
            <person name="Cree A."/>
            <person name="Curry S.M."/>
            <person name="Da Y."/>
            <person name="Dao M.D."/>
            <person name="Das B."/>
            <person name="Davila M.-L."/>
            <person name="Davy-Carroll L."/>
            <person name="Denson S."/>
            <person name="Dinh H."/>
            <person name="Ebong V.E."/>
            <person name="Edwards J.R."/>
            <person name="Egan A."/>
            <person name="El-Daye J."/>
            <person name="Escobedo L."/>
            <person name="Fernandez S."/>
            <person name="Fernando P.R."/>
            <person name="Flagg N."/>
            <person name="Forbes L.D."/>
            <person name="Fowler R.G."/>
            <person name="Fu Q."/>
            <person name="Gabisi R.A."/>
            <person name="Ganer J."/>
            <person name="Garbino Pronczuk A."/>
            <person name="Garcia R.M."/>
            <person name="Garner T."/>
            <person name="Garrett T.E."/>
            <person name="Gonzalez D.A."/>
            <person name="Hamid H."/>
            <person name="Hawkins E.S."/>
            <person name="Hirani K."/>
            <person name="Hogues M.E."/>
            <person name="Hollins B."/>
            <person name="Hsiao C.-H."/>
            <person name="Jabil R."/>
            <person name="James M.L."/>
            <person name="Jhangiani S.N."/>
            <person name="Johnson B."/>
            <person name="Johnson Q."/>
            <person name="Joshi V."/>
            <person name="Kalu J.B."/>
            <person name="Kam C."/>
            <person name="Kashfia A."/>
            <person name="Keebler J."/>
            <person name="Kisamo H."/>
            <person name="Kovar C.L."/>
            <person name="Lago L.A."/>
            <person name="Lai C.-Y."/>
            <person name="Laidlaw J."/>
            <person name="Lara F."/>
            <person name="Le T.-K."/>
            <person name="Lee S.L."/>
            <person name="Legall F.H."/>
            <person name="Lemon S.J."/>
            <person name="Lewis L.R."/>
            <person name="Li B."/>
            <person name="Liu Y."/>
            <person name="Liu Y.-S."/>
            <person name="Lopez J."/>
            <person name="Lozado R.J."/>
            <person name="Lu J."/>
            <person name="Madu R.C."/>
            <person name="Maheshwari M."/>
            <person name="Maheshwari R."/>
            <person name="Malloy K."/>
            <person name="Martinez E."/>
            <person name="Mathew T."/>
            <person name="Mercado I.C."/>
            <person name="Mercado C."/>
            <person name="Meyer B."/>
            <person name="Montgomery K."/>
            <person name="Morgan M.B."/>
            <person name="Munidasa M."/>
            <person name="Nazareth L.V."/>
            <person name="Nelson J."/>
            <person name="Ng B.M."/>
            <person name="Nguyen N.B."/>
            <person name="Nguyen P.Q."/>
            <person name="Nguyen T."/>
            <person name="Obregon M."/>
            <person name="Okwuonu G.O."/>
            <person name="Onwere C.G."/>
            <person name="Orozco G."/>
            <person name="Parra A."/>
            <person name="Patel S."/>
            <person name="Patil S."/>
            <person name="Perez A."/>
            <person name="Perez Y."/>
            <person name="Pham C."/>
            <person name="Primus E.L."/>
            <person name="Pu L.-L."/>
            <person name="Puazo M."/>
            <person name="Qin X."/>
            <person name="Quiroz J.B."/>
            <person name="Reese J."/>
            <person name="Richards S."/>
            <person name="Rives C.M."/>
            <person name="Robberts R."/>
            <person name="Ruiz S.J."/>
            <person name="Ruiz M.J."/>
            <person name="Santibanez J."/>
            <person name="Schneider B.W."/>
            <person name="Sisson I."/>
            <person name="Smith M."/>
            <person name="Sodergren E."/>
            <person name="Song X.-Z."/>
            <person name="Song B.B."/>
            <person name="Summersgill H."/>
            <person name="Thelus R."/>
            <person name="Thornton R.D."/>
            <person name="Trejos Z.Y."/>
            <person name="Usmani K."/>
            <person name="Vattathil S."/>
            <person name="Villasana D."/>
            <person name="Walker D.L."/>
            <person name="Wang S."/>
            <person name="Wang K."/>
            <person name="White C.S."/>
            <person name="Williams A.C."/>
            <person name="Williamson J."/>
            <person name="Wilson K."/>
            <person name="Woghiren I.O."/>
            <person name="Woodworth J.R."/>
            <person name="Worley K.C."/>
            <person name="Wright R.A."/>
            <person name="Wu W."/>
            <person name="Young L."/>
            <person name="Zhang L."/>
            <person name="Zhang J."/>
            <person name="Zhu Y."/>
            <person name="Muzny D.M."/>
            <person name="Weinstock G."/>
            <person name="Gibbs R.A."/>
        </authorList>
    </citation>
    <scope>NUCLEOTIDE SEQUENCE [LARGE SCALE GENOMIC DNA]</scope>
    <source>
        <strain evidence="4">LSR1</strain>
    </source>
</reference>
<dbReference type="OrthoDB" id="129353at2759"/>
<feature type="compositionally biased region" description="Basic and acidic residues" evidence="1">
    <location>
        <begin position="1"/>
        <end position="13"/>
    </location>
</feature>
<sequence>MDDKIELKTEHSLPAKTEPTDDEMALSLASDETLCLANNGIALNCDQLSVNSVSEFNNINHSDIQQPAKDNIVTSSQYLTAQTAGTDISERSWDSHIITPPTLFQTSSEIVLHGPLKEVHGSTSESTAIDSDREIQLFTEDKEKSVDNLYPEYDYIFCIAAISRTTPNSSKLLAISKIDSNIKVDVKSDVSSLNGYAADHSSSSNSTCGHLMEEPFLVPKAPRDSFMSSSASFSGSSTGTLLQPSKSKHNNILLSKNVYTYPENLACHKCDHVYPRVTENYMGSSMDIKSEPETKPRTGKSRQKKRPKQNNDSSSKKILKKTKQNSENVFNEKNDIKIEEPKCYDMPIDSVEYPTNEENPTNNEIPTNDNIPSNDPITFKTGDKVFAYWMADKMFYPAIIIDIDAPKFKVEFLSDYYIKLLNSDCLVHSSALKKGTLVAIFDTVSQEYRVGEIITINEVPNGEKTYTVDLNSEEVVVPFEKLVLDTDKARNLQDKIVLKNYHRLSMSNVSEGKRLRLSRSTSTKCKTTKNESSKRKKTKQDAPETNKKKRKCLFPEVPDPRYIPSTSTGITAGDDYDEGIFQATSSDSDFDHVREDLTNVNLSQLKNSDIDSEHSSPDKICSKVVSPSAKSIKIFENLHFIVSYSKYKRMPMANESDGTDSEINQRSRYFQPDKIHKKYLESLIYKHGGACHRYLNVLPKSCYKNSYIITDTPSQTCNFLLGLSLGIPAYHHRCIEHAISQKLPFPEFLIKNDIKPIPNGWSMDKKEMIFRSPETIHSNIFSDYVVYIALSDESKNSFFSSLLKFSGAIVYTITKRGAVSLPLIRHMTVIVTDDQCPSSIMNHKIPKLSVIWLVQSLLCESPRPIDAHESYIAISDECE</sequence>
<keyword evidence="4" id="KW-1185">Reference proteome</keyword>
<dbReference type="AlphaFoldDB" id="A0A8R2AAI4"/>
<feature type="region of interest" description="Disordered" evidence="1">
    <location>
        <begin position="1"/>
        <end position="22"/>
    </location>
</feature>
<dbReference type="Gene3D" id="3.40.50.10190">
    <property type="entry name" value="BRCT domain"/>
    <property type="match status" value="2"/>
</dbReference>
<feature type="region of interest" description="Disordered" evidence="1">
    <location>
        <begin position="510"/>
        <end position="558"/>
    </location>
</feature>
<dbReference type="RefSeq" id="XP_001949054.2">
    <property type="nucleotide sequence ID" value="XM_001949019.4"/>
</dbReference>
<dbReference type="InterPro" id="IPR056492">
    <property type="entry name" value="SH3_Hsr9"/>
</dbReference>
<evidence type="ECO:0000256" key="1">
    <source>
        <dbReference type="SAM" id="MobiDB-lite"/>
    </source>
</evidence>
<feature type="compositionally biased region" description="Low complexity" evidence="1">
    <location>
        <begin position="355"/>
        <end position="372"/>
    </location>
</feature>
<feature type="compositionally biased region" description="Basic residues" evidence="1">
    <location>
        <begin position="297"/>
        <end position="308"/>
    </location>
</feature>
<dbReference type="Pfam" id="PF18428">
    <property type="entry name" value="BRCT_3"/>
    <property type="match status" value="1"/>
</dbReference>
<proteinExistence type="predicted"/>
<dbReference type="EnsemblMetazoa" id="XM_001949019.5">
    <property type="protein sequence ID" value="XP_001949054.2"/>
    <property type="gene ID" value="LOC100168759"/>
</dbReference>
<evidence type="ECO:0000313" key="3">
    <source>
        <dbReference type="EnsemblMetazoa" id="XP_001949054.2"/>
    </source>
</evidence>
<accession>A0A8R2AAI4</accession>